<reference evidence="3 4" key="1">
    <citation type="submission" date="2013-01" db="EMBL/GenBank/DDBJ databases">
        <title>The Genome Sequence of Clostridium clostridioforme 90A8.</title>
        <authorList>
            <consortium name="The Broad Institute Genome Sequencing Platform"/>
            <person name="Earl A."/>
            <person name="Ward D."/>
            <person name="Feldgarden M."/>
            <person name="Gevers D."/>
            <person name="Courvalin P."/>
            <person name="Lambert T."/>
            <person name="Walker B."/>
            <person name="Young S.K."/>
            <person name="Zeng Q."/>
            <person name="Gargeya S."/>
            <person name="Fitzgerald M."/>
            <person name="Haas B."/>
            <person name="Abouelleil A."/>
            <person name="Alvarado L."/>
            <person name="Arachchi H.M."/>
            <person name="Berlin A.M."/>
            <person name="Chapman S.B."/>
            <person name="Dewar J."/>
            <person name="Goldberg J."/>
            <person name="Griggs A."/>
            <person name="Gujja S."/>
            <person name="Hansen M."/>
            <person name="Howarth C."/>
            <person name="Imamovic A."/>
            <person name="Larimer J."/>
            <person name="McCowan C."/>
            <person name="Murphy C."/>
            <person name="Neiman D."/>
            <person name="Pearson M."/>
            <person name="Priest M."/>
            <person name="Roberts A."/>
            <person name="Saif S."/>
            <person name="Shea T."/>
            <person name="Sisk P."/>
            <person name="Sykes S."/>
            <person name="Wortman J."/>
            <person name="Nusbaum C."/>
            <person name="Birren B."/>
        </authorList>
    </citation>
    <scope>NUCLEOTIDE SEQUENCE [LARGE SCALE GENOMIC DNA]</scope>
    <source>
        <strain evidence="3 4">90A8</strain>
    </source>
</reference>
<dbReference type="HOGENOM" id="CLU_085048_0_0_9"/>
<dbReference type="InterPro" id="IPR037126">
    <property type="entry name" value="PdaC/RsiV-like_sf"/>
</dbReference>
<comment type="caution">
    <text evidence="3">The sequence shown here is derived from an EMBL/GenBank/DDBJ whole genome shotgun (WGS) entry which is preliminary data.</text>
</comment>
<dbReference type="InterPro" id="IPR025303">
    <property type="entry name" value="PdaC"/>
</dbReference>
<accession>A0A0E2H8T5</accession>
<feature type="domain" description="Deacetylase PdaC" evidence="2">
    <location>
        <begin position="17"/>
        <end position="116"/>
    </location>
</feature>
<evidence type="ECO:0000259" key="2">
    <source>
        <dbReference type="Pfam" id="PF13739"/>
    </source>
</evidence>
<protein>
    <recommendedName>
        <fullName evidence="5">DUF3298 domain-containing protein</fullName>
    </recommendedName>
</protein>
<dbReference type="InterPro" id="IPR021729">
    <property type="entry name" value="DUF3298"/>
</dbReference>
<feature type="domain" description="DUF3298" evidence="1">
    <location>
        <begin position="134"/>
        <end position="214"/>
    </location>
</feature>
<dbReference type="Pfam" id="PF11738">
    <property type="entry name" value="DUF3298"/>
    <property type="match status" value="1"/>
</dbReference>
<evidence type="ECO:0008006" key="5">
    <source>
        <dbReference type="Google" id="ProtNLM"/>
    </source>
</evidence>
<dbReference type="RefSeq" id="WP_002587741.1">
    <property type="nucleotide sequence ID" value="NZ_KB850977.1"/>
</dbReference>
<dbReference type="Proteomes" id="UP000013085">
    <property type="component" value="Unassembled WGS sequence"/>
</dbReference>
<evidence type="ECO:0000313" key="4">
    <source>
        <dbReference type="Proteomes" id="UP000013085"/>
    </source>
</evidence>
<organism evidence="3 4">
    <name type="scientific">[Clostridium] clostridioforme 90A8</name>
    <dbReference type="NCBI Taxonomy" id="999408"/>
    <lineage>
        <taxon>Bacteria</taxon>
        <taxon>Bacillati</taxon>
        <taxon>Bacillota</taxon>
        <taxon>Clostridia</taxon>
        <taxon>Lachnospirales</taxon>
        <taxon>Lachnospiraceae</taxon>
        <taxon>Enterocloster</taxon>
    </lineage>
</organism>
<sequence length="220" mass="25721">MQTITQHILTDQMDYQNSVVLNCQIRYPQFNNASCNQEAHQTINQYYVTQASEKGRYCRTVLYPQATEEANYSRDRSFPFFPYEFNVSYVVTYSQDCIFSLFSEQYTFTGGAHGSTLRTSETWDAESGRQMTLNDFYSDNPSYIQDIQNWIQLEIAERLKANPGTYFDNYPQLLRNSFHPENFYMTPEGIVIYYQQYDIAPYSSGIPEFLLPFDANVSES</sequence>
<dbReference type="AlphaFoldDB" id="A0A0E2H8T5"/>
<proteinExistence type="predicted"/>
<gene>
    <name evidence="3" type="ORF">HMPREF1090_03032</name>
</gene>
<name>A0A0E2H8T5_9FIRM</name>
<dbReference type="PATRIC" id="fig|999408.3.peg.3269"/>
<dbReference type="Gene3D" id="3.90.640.20">
    <property type="entry name" value="Heat-shock cognate protein, ATPase"/>
    <property type="match status" value="1"/>
</dbReference>
<evidence type="ECO:0000313" key="3">
    <source>
        <dbReference type="EMBL" id="ENZ13096.1"/>
    </source>
</evidence>
<dbReference type="Gene3D" id="3.30.565.40">
    <property type="entry name" value="Fervidobacterium nodosum Rt17-B1 like"/>
    <property type="match status" value="1"/>
</dbReference>
<dbReference type="Pfam" id="PF13739">
    <property type="entry name" value="PdaC"/>
    <property type="match status" value="1"/>
</dbReference>
<evidence type="ECO:0000259" key="1">
    <source>
        <dbReference type="Pfam" id="PF11738"/>
    </source>
</evidence>
<dbReference type="EMBL" id="AGYR01000035">
    <property type="protein sequence ID" value="ENZ13096.1"/>
    <property type="molecule type" value="Genomic_DNA"/>
</dbReference>